<reference evidence="2" key="1">
    <citation type="submission" date="2017-02" db="EMBL/GenBank/DDBJ databases">
        <title>Parasitoid Jewel Wasp Mounts Multi-Pronged Neurochemical Attack to Hijack a Host Brain.</title>
        <authorList>
            <person name="Arvidson R.S."/>
            <person name="Kaiser M."/>
            <person name="Libersat F."/>
            <person name="Adams M.E."/>
        </authorList>
    </citation>
    <scope>NUCLEOTIDE SEQUENCE</scope>
    <source>
        <strain evidence="2">96</strain>
    </source>
</reference>
<evidence type="ECO:0000313" key="2">
    <source>
        <dbReference type="EMBL" id="ARK19878.1"/>
    </source>
</evidence>
<organism evidence="2">
    <name type="scientific">Ampulex compressa</name>
    <name type="common">Emerald cockroach wasp</name>
    <dbReference type="NCBI Taxonomy" id="860918"/>
    <lineage>
        <taxon>Eukaryota</taxon>
        <taxon>Metazoa</taxon>
        <taxon>Ecdysozoa</taxon>
        <taxon>Arthropoda</taxon>
        <taxon>Hexapoda</taxon>
        <taxon>Insecta</taxon>
        <taxon>Pterygota</taxon>
        <taxon>Neoptera</taxon>
        <taxon>Endopterygota</taxon>
        <taxon>Hymenoptera</taxon>
        <taxon>Apocrita</taxon>
        <taxon>Aculeata</taxon>
        <taxon>Apoidea</taxon>
        <taxon>Ampulicidae</taxon>
        <taxon>Ampulicini</taxon>
        <taxon>Ampulex</taxon>
    </lineage>
</organism>
<sequence length="239" mass="27161">MTKVESLVCLLTIICLFGIVKPNELIGDGLDNHRRWIQSTKFVIQNKVRETEVHLSITYLNFQSDMWLHKEQSLETLGKNINKTFNHIQRIVDTTMSHGKNAENCLKLAKKELGAIKNEGATIIMKHMNDVEAQFNLACSFMTTFKEAAKTVTNNLDQIFTLCNTEFTIAPNCVIYSWIDIQPQIQGFRNKSVWCTELIDLIMPWMTKSFLAKLTGTLKSATTALDDVVIATEECIKNP</sequence>
<evidence type="ECO:0000256" key="1">
    <source>
        <dbReference type="SAM" id="SignalP"/>
    </source>
</evidence>
<accession>A0A1W6EVX8</accession>
<protein>
    <submittedName>
        <fullName evidence="2">Venom protein</fullName>
    </submittedName>
</protein>
<proteinExistence type="evidence at transcript level"/>
<dbReference type="EMBL" id="KY563469">
    <property type="protein sequence ID" value="ARK19878.1"/>
    <property type="molecule type" value="mRNA"/>
</dbReference>
<keyword evidence="1" id="KW-0732">Signal</keyword>
<dbReference type="AlphaFoldDB" id="A0A1W6EVX8"/>
<name>A0A1W6EVX8_AMPCP</name>
<feature type="signal peptide" evidence="1">
    <location>
        <begin position="1"/>
        <end position="22"/>
    </location>
</feature>
<feature type="chain" id="PRO_5012393656" evidence="1">
    <location>
        <begin position="23"/>
        <end position="239"/>
    </location>
</feature>